<dbReference type="AlphaFoldDB" id="A0A0H1RPG9"/>
<accession>A0A0H1RPG9</accession>
<reference evidence="1 2" key="1">
    <citation type="submission" date="2015-05" db="EMBL/GenBank/DDBJ databases">
        <title>Draft genome sequence of Microvirga vignae strain BR3299, a novel nitrogen fixing bacteria isolated from Brazil semi-aired region.</title>
        <authorList>
            <person name="Zilli J.E."/>
            <person name="Passos S.R."/>
            <person name="Leite J."/>
            <person name="Baldani J.I."/>
            <person name="Xavier G.R."/>
            <person name="Rumjaneck N.G."/>
            <person name="Simoes-Araujo J.L."/>
        </authorList>
    </citation>
    <scope>NUCLEOTIDE SEQUENCE [LARGE SCALE GENOMIC DNA]</scope>
    <source>
        <strain evidence="1 2">BR3299</strain>
    </source>
</reference>
<evidence type="ECO:0000313" key="1">
    <source>
        <dbReference type="EMBL" id="KLK94567.1"/>
    </source>
</evidence>
<proteinExistence type="predicted"/>
<gene>
    <name evidence="1" type="ORF">AA309_03085</name>
</gene>
<comment type="caution">
    <text evidence="1">The sequence shown here is derived from an EMBL/GenBank/DDBJ whole genome shotgun (WGS) entry which is preliminary data.</text>
</comment>
<sequence>MSIFKRRHFLAGVILVCVRWYCKYGISYRDLSEIMQERGVEVGSSTIFRRVQRYAPQIETRVRCYQGVRSGSWLVDETYVCVGGGRVRPSRSSLTTSMRPRT</sequence>
<dbReference type="STRING" id="1225564.AA309_03085"/>
<organism evidence="1 2">
    <name type="scientific">Microvirga vignae</name>
    <dbReference type="NCBI Taxonomy" id="1225564"/>
    <lineage>
        <taxon>Bacteria</taxon>
        <taxon>Pseudomonadati</taxon>
        <taxon>Pseudomonadota</taxon>
        <taxon>Alphaproteobacteria</taxon>
        <taxon>Hyphomicrobiales</taxon>
        <taxon>Methylobacteriaceae</taxon>
        <taxon>Microvirga</taxon>
    </lineage>
</organism>
<dbReference type="PATRIC" id="fig|1225564.3.peg.361"/>
<name>A0A0H1RPG9_9HYPH</name>
<dbReference type="InterPro" id="IPR052183">
    <property type="entry name" value="IS_Transposase"/>
</dbReference>
<dbReference type="PANTHER" id="PTHR35528:SF3">
    <property type="entry name" value="BLL1675 PROTEIN"/>
    <property type="match status" value="1"/>
</dbReference>
<dbReference type="Proteomes" id="UP000035489">
    <property type="component" value="Unassembled WGS sequence"/>
</dbReference>
<dbReference type="OrthoDB" id="4315389at2"/>
<protein>
    <submittedName>
        <fullName evidence="1">Transposase</fullName>
    </submittedName>
</protein>
<dbReference type="RefSeq" id="WP_047187515.1">
    <property type="nucleotide sequence ID" value="NZ_LCYG01000011.1"/>
</dbReference>
<dbReference type="PANTHER" id="PTHR35528">
    <property type="entry name" value="BLL1675 PROTEIN"/>
    <property type="match status" value="1"/>
</dbReference>
<evidence type="ECO:0000313" key="2">
    <source>
        <dbReference type="Proteomes" id="UP000035489"/>
    </source>
</evidence>
<keyword evidence="2" id="KW-1185">Reference proteome</keyword>
<dbReference type="EMBL" id="LCYG01000011">
    <property type="protein sequence ID" value="KLK94567.1"/>
    <property type="molecule type" value="Genomic_DNA"/>
</dbReference>